<evidence type="ECO:0000313" key="4">
    <source>
        <dbReference type="Proteomes" id="UP000002171"/>
    </source>
</evidence>
<dbReference type="PANTHER" id="PTHR42734">
    <property type="entry name" value="METAL TRANSPORT SYSTEM ATP-BINDING PROTEIN TM_0124-RELATED"/>
    <property type="match status" value="1"/>
</dbReference>
<dbReference type="GO" id="GO:0005524">
    <property type="term" value="F:ATP binding"/>
    <property type="evidence" value="ECO:0007669"/>
    <property type="project" value="InterPro"/>
</dbReference>
<dbReference type="SUPFAM" id="SSF52540">
    <property type="entry name" value="P-loop containing nucleoside triphosphate hydrolases"/>
    <property type="match status" value="1"/>
</dbReference>
<feature type="non-terminal residue" evidence="3">
    <location>
        <position position="1"/>
    </location>
</feature>
<proteinExistence type="predicted"/>
<dbReference type="InterPro" id="IPR050153">
    <property type="entry name" value="Metal_Ion_Import_ABC"/>
</dbReference>
<evidence type="ECO:0000313" key="3">
    <source>
        <dbReference type="EMBL" id="EAR60216.1"/>
    </source>
</evidence>
<gene>
    <name evidence="3" type="ORF">MED92_11954</name>
</gene>
<dbReference type="EMBL" id="AAOW01000022">
    <property type="protein sequence ID" value="EAR60216.1"/>
    <property type="molecule type" value="Genomic_DNA"/>
</dbReference>
<organism evidence="3 4">
    <name type="scientific">Neptuniibacter caesariensis</name>
    <dbReference type="NCBI Taxonomy" id="207954"/>
    <lineage>
        <taxon>Bacteria</taxon>
        <taxon>Pseudomonadati</taxon>
        <taxon>Pseudomonadota</taxon>
        <taxon>Gammaproteobacteria</taxon>
        <taxon>Oceanospirillales</taxon>
        <taxon>Oceanospirillaceae</taxon>
        <taxon>Neptuniibacter</taxon>
    </lineage>
</organism>
<feature type="domain" description="ABC transporter" evidence="2">
    <location>
        <begin position="13"/>
        <end position="44"/>
    </location>
</feature>
<dbReference type="Pfam" id="PF00005">
    <property type="entry name" value="ABC_tran"/>
    <property type="match status" value="1"/>
</dbReference>
<dbReference type="OrthoDB" id="9780942at2"/>
<keyword evidence="4" id="KW-1185">Reference proteome</keyword>
<evidence type="ECO:0000259" key="2">
    <source>
        <dbReference type="Pfam" id="PF00005"/>
    </source>
</evidence>
<comment type="caution">
    <text evidence="3">The sequence shown here is derived from an EMBL/GenBank/DDBJ whole genome shotgun (WGS) entry which is preliminary data.</text>
</comment>
<dbReference type="RefSeq" id="WP_007020057.1">
    <property type="nucleotide sequence ID" value="NZ_CH724125.1"/>
</dbReference>
<dbReference type="InterPro" id="IPR003439">
    <property type="entry name" value="ABC_transporter-like_ATP-bd"/>
</dbReference>
<dbReference type="GO" id="GO:0016887">
    <property type="term" value="F:ATP hydrolysis activity"/>
    <property type="evidence" value="ECO:0007669"/>
    <property type="project" value="InterPro"/>
</dbReference>
<dbReference type="Proteomes" id="UP000002171">
    <property type="component" value="Unassembled WGS sequence"/>
</dbReference>
<accession>A0A7U8C5F9</accession>
<protein>
    <recommendedName>
        <fullName evidence="2">ABC transporter domain-containing protein</fullName>
    </recommendedName>
</protein>
<name>A0A7U8C5F9_NEPCE</name>
<keyword evidence="1" id="KW-0813">Transport</keyword>
<dbReference type="AlphaFoldDB" id="A0A7U8C5F9"/>
<dbReference type="Gene3D" id="3.40.50.300">
    <property type="entry name" value="P-loop containing nucleotide triphosphate hydrolases"/>
    <property type="match status" value="1"/>
</dbReference>
<sequence length="120" mass="12864">LEQVGLQGKGLLQLGQLSGGERQRLMFAQALSRPASLWFLDEPMTGLDMDGQQLITDLILSLRQSGKTLVMVHHDMSFVAEHADNVLIIDGGLQSQGAPEQLNLNQAIQGQSAASLGEVA</sequence>
<evidence type="ECO:0000256" key="1">
    <source>
        <dbReference type="ARBA" id="ARBA00022448"/>
    </source>
</evidence>
<reference evidence="3 4" key="1">
    <citation type="submission" date="2006-02" db="EMBL/GenBank/DDBJ databases">
        <authorList>
            <person name="Pinhassi J."/>
            <person name="Pedros-Alio C."/>
            <person name="Ferriera S."/>
            <person name="Johnson J."/>
            <person name="Kravitz S."/>
            <person name="Halpern A."/>
            <person name="Remington K."/>
            <person name="Beeson K."/>
            <person name="Tran B."/>
            <person name="Rogers Y.-H."/>
            <person name="Friedman R."/>
            <person name="Venter J.C."/>
        </authorList>
    </citation>
    <scope>NUCLEOTIDE SEQUENCE [LARGE SCALE GENOMIC DNA]</scope>
    <source>
        <strain evidence="3 4">MED92</strain>
    </source>
</reference>
<dbReference type="InterPro" id="IPR027417">
    <property type="entry name" value="P-loop_NTPase"/>
</dbReference>